<evidence type="ECO:0000256" key="1">
    <source>
        <dbReference type="ARBA" id="ARBA00004141"/>
    </source>
</evidence>
<evidence type="ECO:0000256" key="5">
    <source>
        <dbReference type="ARBA" id="ARBA00023136"/>
    </source>
</evidence>
<dbReference type="Proteomes" id="UP000791440">
    <property type="component" value="Unassembled WGS sequence"/>
</dbReference>
<dbReference type="EMBL" id="JH669221">
    <property type="protein sequence ID" value="KAG6464664.1"/>
    <property type="molecule type" value="Genomic_DNA"/>
</dbReference>
<evidence type="ECO:0000256" key="3">
    <source>
        <dbReference type="ARBA" id="ARBA00022692"/>
    </source>
</evidence>
<dbReference type="Pfam" id="PF01061">
    <property type="entry name" value="ABC2_membrane"/>
    <property type="match status" value="1"/>
</dbReference>
<name>A0A921ZWQ3_MANSE</name>
<dbReference type="GO" id="GO:0140359">
    <property type="term" value="F:ABC-type transporter activity"/>
    <property type="evidence" value="ECO:0007669"/>
    <property type="project" value="InterPro"/>
</dbReference>
<keyword evidence="5 6" id="KW-0472">Membrane</keyword>
<dbReference type="GO" id="GO:0005886">
    <property type="term" value="C:plasma membrane"/>
    <property type="evidence" value="ECO:0007669"/>
    <property type="project" value="TreeGrafter"/>
</dbReference>
<comment type="subcellular location">
    <subcellularLocation>
        <location evidence="1">Membrane</location>
        <topology evidence="1">Multi-pass membrane protein</topology>
    </subcellularLocation>
</comment>
<keyword evidence="2" id="KW-0813">Transport</keyword>
<dbReference type="GO" id="GO:0030659">
    <property type="term" value="C:cytoplasmic vesicle membrane"/>
    <property type="evidence" value="ECO:0007669"/>
    <property type="project" value="TreeGrafter"/>
</dbReference>
<keyword evidence="9" id="KW-1185">Reference proteome</keyword>
<comment type="caution">
    <text evidence="8">The sequence shown here is derived from an EMBL/GenBank/DDBJ whole genome shotgun (WGS) entry which is preliminary data.</text>
</comment>
<proteinExistence type="predicted"/>
<evidence type="ECO:0000259" key="7">
    <source>
        <dbReference type="Pfam" id="PF01061"/>
    </source>
</evidence>
<accession>A0A921ZWQ3</accession>
<dbReference type="InterPro" id="IPR013525">
    <property type="entry name" value="ABC2_TM"/>
</dbReference>
<dbReference type="PANTHER" id="PTHR48041">
    <property type="entry name" value="ABC TRANSPORTER G FAMILY MEMBER 28"/>
    <property type="match status" value="1"/>
</dbReference>
<evidence type="ECO:0000313" key="9">
    <source>
        <dbReference type="Proteomes" id="UP000791440"/>
    </source>
</evidence>
<reference evidence="8" key="1">
    <citation type="journal article" date="2016" name="Insect Biochem. Mol. Biol.">
        <title>Multifaceted biological insights from a draft genome sequence of the tobacco hornworm moth, Manduca sexta.</title>
        <authorList>
            <person name="Kanost M.R."/>
            <person name="Arrese E.L."/>
            <person name="Cao X."/>
            <person name="Chen Y.R."/>
            <person name="Chellapilla S."/>
            <person name="Goldsmith M.R."/>
            <person name="Grosse-Wilde E."/>
            <person name="Heckel D.G."/>
            <person name="Herndon N."/>
            <person name="Jiang H."/>
            <person name="Papanicolaou A."/>
            <person name="Qu J."/>
            <person name="Soulages J.L."/>
            <person name="Vogel H."/>
            <person name="Walters J."/>
            <person name="Waterhouse R.M."/>
            <person name="Ahn S.J."/>
            <person name="Almeida F.C."/>
            <person name="An C."/>
            <person name="Aqrawi P."/>
            <person name="Bretschneider A."/>
            <person name="Bryant W.B."/>
            <person name="Bucks S."/>
            <person name="Chao H."/>
            <person name="Chevignon G."/>
            <person name="Christen J.M."/>
            <person name="Clarke D.F."/>
            <person name="Dittmer N.T."/>
            <person name="Ferguson L.C.F."/>
            <person name="Garavelou S."/>
            <person name="Gordon K.H.J."/>
            <person name="Gunaratna R.T."/>
            <person name="Han Y."/>
            <person name="Hauser F."/>
            <person name="He Y."/>
            <person name="Heidel-Fischer H."/>
            <person name="Hirsh A."/>
            <person name="Hu Y."/>
            <person name="Jiang H."/>
            <person name="Kalra D."/>
            <person name="Klinner C."/>
            <person name="Konig C."/>
            <person name="Kovar C."/>
            <person name="Kroll A.R."/>
            <person name="Kuwar S.S."/>
            <person name="Lee S.L."/>
            <person name="Lehman R."/>
            <person name="Li K."/>
            <person name="Li Z."/>
            <person name="Liang H."/>
            <person name="Lovelace S."/>
            <person name="Lu Z."/>
            <person name="Mansfield J.H."/>
            <person name="McCulloch K.J."/>
            <person name="Mathew T."/>
            <person name="Morton B."/>
            <person name="Muzny D.M."/>
            <person name="Neunemann D."/>
            <person name="Ongeri F."/>
            <person name="Pauchet Y."/>
            <person name="Pu L.L."/>
            <person name="Pyrousis I."/>
            <person name="Rao X.J."/>
            <person name="Redding A."/>
            <person name="Roesel C."/>
            <person name="Sanchez-Gracia A."/>
            <person name="Schaack S."/>
            <person name="Shukla A."/>
            <person name="Tetreau G."/>
            <person name="Wang Y."/>
            <person name="Xiong G.H."/>
            <person name="Traut W."/>
            <person name="Walsh T.K."/>
            <person name="Worley K.C."/>
            <person name="Wu D."/>
            <person name="Wu W."/>
            <person name="Wu Y.Q."/>
            <person name="Zhang X."/>
            <person name="Zou Z."/>
            <person name="Zucker H."/>
            <person name="Briscoe A.D."/>
            <person name="Burmester T."/>
            <person name="Clem R.J."/>
            <person name="Feyereisen R."/>
            <person name="Grimmelikhuijzen C.J.P."/>
            <person name="Hamodrakas S.J."/>
            <person name="Hansson B.S."/>
            <person name="Huguet E."/>
            <person name="Jermiin L.S."/>
            <person name="Lan Q."/>
            <person name="Lehman H.K."/>
            <person name="Lorenzen M."/>
            <person name="Merzendorfer H."/>
            <person name="Michalopoulos I."/>
            <person name="Morton D.B."/>
            <person name="Muthukrishnan S."/>
            <person name="Oakeshott J.G."/>
            <person name="Palmer W."/>
            <person name="Park Y."/>
            <person name="Passarelli A.L."/>
            <person name="Rozas J."/>
            <person name="Schwartz L.M."/>
            <person name="Smith W."/>
            <person name="Southgate A."/>
            <person name="Vilcinskas A."/>
            <person name="Vogt R."/>
            <person name="Wang P."/>
            <person name="Werren J."/>
            <person name="Yu X.Q."/>
            <person name="Zhou J.J."/>
            <person name="Brown S.J."/>
            <person name="Scherer S.E."/>
            <person name="Richards S."/>
            <person name="Blissard G.W."/>
        </authorList>
    </citation>
    <scope>NUCLEOTIDE SEQUENCE</scope>
</reference>
<evidence type="ECO:0000256" key="2">
    <source>
        <dbReference type="ARBA" id="ARBA00022448"/>
    </source>
</evidence>
<feature type="transmembrane region" description="Helical" evidence="6">
    <location>
        <begin position="197"/>
        <end position="220"/>
    </location>
</feature>
<dbReference type="EMBL" id="JH669221">
    <property type="protein sequence ID" value="KAG6464663.1"/>
    <property type="molecule type" value="Genomic_DNA"/>
</dbReference>
<feature type="transmembrane region" description="Helical" evidence="6">
    <location>
        <begin position="51"/>
        <end position="68"/>
    </location>
</feature>
<dbReference type="InterPro" id="IPR050352">
    <property type="entry name" value="ABCG_transporters"/>
</dbReference>
<dbReference type="AlphaFoldDB" id="A0A921ZWQ3"/>
<keyword evidence="4 6" id="KW-1133">Transmembrane helix</keyword>
<keyword evidence="3 6" id="KW-0812">Transmembrane</keyword>
<evidence type="ECO:0000256" key="4">
    <source>
        <dbReference type="ARBA" id="ARBA00022989"/>
    </source>
</evidence>
<feature type="transmembrane region" description="Helical" evidence="6">
    <location>
        <begin position="116"/>
        <end position="137"/>
    </location>
</feature>
<organism evidence="8 9">
    <name type="scientific">Manduca sexta</name>
    <name type="common">Tobacco hawkmoth</name>
    <name type="synonym">Tobacco hornworm</name>
    <dbReference type="NCBI Taxonomy" id="7130"/>
    <lineage>
        <taxon>Eukaryota</taxon>
        <taxon>Metazoa</taxon>
        <taxon>Ecdysozoa</taxon>
        <taxon>Arthropoda</taxon>
        <taxon>Hexapoda</taxon>
        <taxon>Insecta</taxon>
        <taxon>Pterygota</taxon>
        <taxon>Neoptera</taxon>
        <taxon>Endopterygota</taxon>
        <taxon>Lepidoptera</taxon>
        <taxon>Glossata</taxon>
        <taxon>Ditrysia</taxon>
        <taxon>Bombycoidea</taxon>
        <taxon>Sphingidae</taxon>
        <taxon>Sphinginae</taxon>
        <taxon>Sphingini</taxon>
        <taxon>Manduca</taxon>
    </lineage>
</organism>
<protein>
    <recommendedName>
        <fullName evidence="7">ABC-2 type transporter transmembrane domain-containing protein</fullName>
    </recommendedName>
</protein>
<feature type="transmembrane region" description="Helical" evidence="6">
    <location>
        <begin position="80"/>
        <end position="101"/>
    </location>
</feature>
<feature type="transmembrane region" description="Helical" evidence="6">
    <location>
        <begin position="170"/>
        <end position="191"/>
    </location>
</feature>
<gene>
    <name evidence="8" type="ORF">O3G_MSEX014657</name>
</gene>
<reference evidence="8" key="2">
    <citation type="submission" date="2020-12" db="EMBL/GenBank/DDBJ databases">
        <authorList>
            <person name="Kanost M."/>
        </authorList>
    </citation>
    <scope>NUCLEOTIDE SEQUENCE</scope>
</reference>
<sequence>MESRDRIRRICDEYQRSEIASDIDSRVGEVQDETEYFNGTLDHKNEYFEKYLTLVKVNYFVQFYWLFWRNIQQMKHSSSILIAEFLLFMFVGLIISIPYIGRFQELDQRDIQNVEGLLYLTITETIFLFIYAVFITFPNEVPILLRETASGLYAPLPYYLSKMIFWIPRAIIEPVLFASLIFLSVGLRGGFVGWLGFSFVCVLCANYANAYGKFLVYLLIFR</sequence>
<evidence type="ECO:0000313" key="8">
    <source>
        <dbReference type="EMBL" id="KAG6464663.1"/>
    </source>
</evidence>
<dbReference type="PANTHER" id="PTHR48041:SF139">
    <property type="entry name" value="PROTEIN SCARLET"/>
    <property type="match status" value="1"/>
</dbReference>
<evidence type="ECO:0000256" key="6">
    <source>
        <dbReference type="SAM" id="Phobius"/>
    </source>
</evidence>
<feature type="domain" description="ABC-2 type transporter transmembrane" evidence="7">
    <location>
        <begin position="62"/>
        <end position="217"/>
    </location>
</feature>